<keyword evidence="2" id="KW-1185">Reference proteome</keyword>
<dbReference type="OrthoDB" id="4989at10239"/>
<dbReference type="RefSeq" id="YP_009551759.1">
    <property type="nucleotide sequence ID" value="NC_040536.1"/>
</dbReference>
<organism evidence="1">
    <name type="scientific">Esparto virus</name>
    <dbReference type="NCBI Taxonomy" id="2072209"/>
    <lineage>
        <taxon>Viruses</taxon>
        <taxon>Viruses incertae sedis</taxon>
        <taxon>Naldaviricetes</taxon>
        <taxon>Lefavirales</taxon>
        <taxon>Nudiviridae</taxon>
        <taxon>Alphanudivirus</taxon>
        <taxon>Alphanudivirus tertidromelanogasteris</taxon>
    </lineage>
</organism>
<proteinExistence type="predicted"/>
<protein>
    <submittedName>
        <fullName evidence="1">Putative gp76-like protein</fullName>
    </submittedName>
</protein>
<dbReference type="EMBL" id="KY608910">
    <property type="protein sequence ID" value="AUQ43958.1"/>
    <property type="molecule type" value="Genomic_DNA"/>
</dbReference>
<dbReference type="KEGG" id="vg:41701750"/>
<dbReference type="GeneID" id="41701750"/>
<evidence type="ECO:0000313" key="1">
    <source>
        <dbReference type="EMBL" id="AUQ43958.1"/>
    </source>
</evidence>
<evidence type="ECO:0000313" key="2">
    <source>
        <dbReference type="Proteomes" id="UP000290737"/>
    </source>
</evidence>
<name>A0A2I7G2U6_9VIRU</name>
<accession>A0A2I7G2U6</accession>
<sequence length="560" mass="64386">MSNCDIMFSPRQTIATNDELSRQYLVEQILLFDERPTTYIGKKAAAIYGCNNVSTILKYKIYNALDKIQEYAKNINDFSNESVRRRIYDLLDTIHIDYGITIQLPQKPPILYTQPILPPVFTTTLRTATSTMVNIAEFEHMVFENKAQFRYLNNTSFATYMYQNILQMLNVSNIDTLEGVEMWQAKYAILLNRTNFNDYVARNAFYYDQVNFLGVGYDTSFVPKYDVNSLKVQDSIPATITDQSQIDYYYKLDVRKEQFIPKDKIGIFLTFPFKDGHYIKPSGKIRFLNMRPLADCTLKSTGLIIKNICGMNDIEAAIDNAARSVKLNDLIYRTVYSKNLKEQAVTLMIIRRIVGEYGRFGKYLVQLPNEFSILSWTKLSCSRIPVILPPIYTSTDTNVYVALVQDISQSCYSKLGASMLCSGFGIPEMNMAGVYQLLTNDAEKYVFYTLVLQVYPNPMYFTARSQLEPNFGQSNINLNKYPVYRRYFTNNTTLERVDMQSQPLVDDSSNNNLSGNKCTPYSCSEMYEFNDRQLNTLVATGDVELNDLQYAHFIASLLDL</sequence>
<dbReference type="Proteomes" id="UP000290737">
    <property type="component" value="Genome"/>
</dbReference>
<reference evidence="1" key="1">
    <citation type="journal article" date="2021" name="Virus">
        <title>The discovery, distribution and diversity of DNA viruses associated with Drosophila melanogaster in Europe.</title>
        <authorList>
            <person name="Wallace M.A."/>
            <person name="Coffman K.A."/>
            <person name="Gilbert C."/>
            <person name="Ravindran S."/>
            <person name="Albery G.F."/>
            <person name="Abbott J."/>
            <person name="Argyridou E."/>
            <person name="Bellosta P."/>
            <person name="Betancourt A.J."/>
            <person name="Colinet H."/>
            <person name="Eric K."/>
            <person name="Glaser-Schmitt A."/>
            <person name="Grath S."/>
            <person name="Jelic M."/>
            <person name="Kankare M."/>
            <person name="Kozeretska I."/>
            <person name="Loeschcke V."/>
            <person name="Montchamp-Moreau C."/>
            <person name="Ometto L."/>
            <person name="Onder B.S."/>
            <person name="Orengo D.J."/>
            <person name="Parsch J."/>
            <person name="Pascual M."/>
            <person name="Patenkovic A."/>
            <person name="Puerma E."/>
            <person name="Ritchie M.G."/>
            <person name="Rota-Stabelli O."/>
            <person name="Schou M.F."/>
            <person name="Serga S.V."/>
            <person name="Stamenkovic-Radak M."/>
            <person name="Tanaskovic M."/>
            <person name="Veselinovic M.S."/>
            <person name="Vieira J."/>
            <person name="Vieira C.P."/>
            <person name="Kapun M."/>
            <person name="Flatt T."/>
            <person name="Gonzalez J."/>
            <person name="Staubach F."/>
            <person name="Obbard D.J."/>
        </authorList>
    </citation>
    <scope>NUCLEOTIDE SEQUENCE</scope>
    <source>
        <strain evidence="1">SRR3939042_Esparto_2012</strain>
    </source>
</reference>